<sequence>MSTLKVIGAGYGRTGTKSLKTALEKLGYGKCYHMEELLSTPEHVKYWKAAMEGKPVNWEELFGQYGYQSAVDFPTSLYYKELAAYYPEAKVILSIRDAEKWYKSVYQTIYTFEPETKVKLKMLLKMPFSATARNFFQVIMMNKKSIWKKHFEGKFEDKEYVIQRFHQHIEEVKQAIPADRLLIFEAKEGWEPLCDFLGKEIPNEPYPYSNKKEDFKTYARNIIKDVI</sequence>
<proteinExistence type="predicted"/>
<evidence type="ECO:0000313" key="1">
    <source>
        <dbReference type="EMBL" id="GAA4850560.1"/>
    </source>
</evidence>
<dbReference type="RefSeq" id="WP_345374918.1">
    <property type="nucleotide sequence ID" value="NZ_BAABJX010000065.1"/>
</dbReference>
<gene>
    <name evidence="1" type="ORF">GCM10023331_39040</name>
</gene>
<dbReference type="Pfam" id="PF17784">
    <property type="entry name" value="Sulfotransfer_4"/>
    <property type="match status" value="1"/>
</dbReference>
<dbReference type="Proteomes" id="UP001500298">
    <property type="component" value="Unassembled WGS sequence"/>
</dbReference>
<keyword evidence="2" id="KW-1185">Reference proteome</keyword>
<dbReference type="Gene3D" id="3.40.50.300">
    <property type="entry name" value="P-loop containing nucleotide triphosphate hydrolases"/>
    <property type="match status" value="1"/>
</dbReference>
<dbReference type="PANTHER" id="PTHR36978">
    <property type="entry name" value="P-LOOP CONTAINING NUCLEOTIDE TRIPHOSPHATE HYDROLASE"/>
    <property type="match status" value="1"/>
</dbReference>
<dbReference type="EMBL" id="BAABJX010000065">
    <property type="protein sequence ID" value="GAA4850560.1"/>
    <property type="molecule type" value="Genomic_DNA"/>
</dbReference>
<comment type="caution">
    <text evidence="1">The sequence shown here is derived from an EMBL/GenBank/DDBJ whole genome shotgun (WGS) entry which is preliminary data.</text>
</comment>
<protein>
    <submittedName>
        <fullName evidence="1">Sulfotransferase family protein</fullName>
    </submittedName>
</protein>
<accession>A0ABP9DMR1</accession>
<organism evidence="1 2">
    <name type="scientific">Algivirga pacifica</name>
    <dbReference type="NCBI Taxonomy" id="1162670"/>
    <lineage>
        <taxon>Bacteria</taxon>
        <taxon>Pseudomonadati</taxon>
        <taxon>Bacteroidota</taxon>
        <taxon>Cytophagia</taxon>
        <taxon>Cytophagales</taxon>
        <taxon>Flammeovirgaceae</taxon>
        <taxon>Algivirga</taxon>
    </lineage>
</organism>
<name>A0ABP9DMR1_9BACT</name>
<dbReference type="InterPro" id="IPR027417">
    <property type="entry name" value="P-loop_NTPase"/>
</dbReference>
<dbReference type="InterPro" id="IPR040632">
    <property type="entry name" value="Sulfotransfer_4"/>
</dbReference>
<dbReference type="PANTHER" id="PTHR36978:SF4">
    <property type="entry name" value="P-LOOP CONTAINING NUCLEOSIDE TRIPHOSPHATE HYDROLASE PROTEIN"/>
    <property type="match status" value="1"/>
</dbReference>
<dbReference type="SUPFAM" id="SSF52540">
    <property type="entry name" value="P-loop containing nucleoside triphosphate hydrolases"/>
    <property type="match status" value="1"/>
</dbReference>
<reference evidence="2" key="1">
    <citation type="journal article" date="2019" name="Int. J. Syst. Evol. Microbiol.">
        <title>The Global Catalogue of Microorganisms (GCM) 10K type strain sequencing project: providing services to taxonomists for standard genome sequencing and annotation.</title>
        <authorList>
            <consortium name="The Broad Institute Genomics Platform"/>
            <consortium name="The Broad Institute Genome Sequencing Center for Infectious Disease"/>
            <person name="Wu L."/>
            <person name="Ma J."/>
        </authorList>
    </citation>
    <scope>NUCLEOTIDE SEQUENCE [LARGE SCALE GENOMIC DNA]</scope>
    <source>
        <strain evidence="2">JCM 18326</strain>
    </source>
</reference>
<evidence type="ECO:0000313" key="2">
    <source>
        <dbReference type="Proteomes" id="UP001500298"/>
    </source>
</evidence>